<name>A0A418XHJ5_9PSED</name>
<evidence type="ECO:0000313" key="2">
    <source>
        <dbReference type="EMBL" id="RJG11940.1"/>
    </source>
</evidence>
<dbReference type="InterPro" id="IPR049874">
    <property type="entry name" value="ROK_cs"/>
</dbReference>
<dbReference type="Proteomes" id="UP000284021">
    <property type="component" value="Unassembled WGS sequence"/>
</dbReference>
<dbReference type="GO" id="GO:0004396">
    <property type="term" value="F:hexokinase activity"/>
    <property type="evidence" value="ECO:0007669"/>
    <property type="project" value="TreeGrafter"/>
</dbReference>
<organism evidence="2 3">
    <name type="scientific">Pseudomonas cavernicola</name>
    <dbReference type="NCBI Taxonomy" id="2320866"/>
    <lineage>
        <taxon>Bacteria</taxon>
        <taxon>Pseudomonadati</taxon>
        <taxon>Pseudomonadota</taxon>
        <taxon>Gammaproteobacteria</taxon>
        <taxon>Pseudomonadales</taxon>
        <taxon>Pseudomonadaceae</taxon>
        <taxon>Pseudomonas</taxon>
    </lineage>
</organism>
<dbReference type="RefSeq" id="WP_119952285.1">
    <property type="nucleotide sequence ID" value="NZ_QYUR01000002.1"/>
</dbReference>
<dbReference type="AlphaFoldDB" id="A0A418XHJ5"/>
<gene>
    <name evidence="2" type="ORF">D3879_01000</name>
</gene>
<evidence type="ECO:0000256" key="1">
    <source>
        <dbReference type="ARBA" id="ARBA00023277"/>
    </source>
</evidence>
<dbReference type="Pfam" id="PF00480">
    <property type="entry name" value="ROK"/>
    <property type="match status" value="1"/>
</dbReference>
<dbReference type="EMBL" id="QYUR01000002">
    <property type="protein sequence ID" value="RJG11940.1"/>
    <property type="molecule type" value="Genomic_DNA"/>
</dbReference>
<reference evidence="2 3" key="1">
    <citation type="submission" date="2018-09" db="EMBL/GenBank/DDBJ databases">
        <authorList>
            <person name="Zhu H."/>
        </authorList>
    </citation>
    <scope>NUCLEOTIDE SEQUENCE [LARGE SCALE GENOMIC DNA]</scope>
    <source>
        <strain evidence="2 3">K1S02-6</strain>
    </source>
</reference>
<comment type="caution">
    <text evidence="2">The sequence shown here is derived from an EMBL/GenBank/DDBJ whole genome shotgun (WGS) entry which is preliminary data.</text>
</comment>
<dbReference type="PANTHER" id="PTHR18964:SF174">
    <property type="entry name" value="D-ALLOSE KINASE-RELATED"/>
    <property type="match status" value="1"/>
</dbReference>
<evidence type="ECO:0000313" key="3">
    <source>
        <dbReference type="Proteomes" id="UP000284021"/>
    </source>
</evidence>
<dbReference type="PROSITE" id="PS01125">
    <property type="entry name" value="ROK"/>
    <property type="match status" value="1"/>
</dbReference>
<keyword evidence="1" id="KW-0119">Carbohydrate metabolism</keyword>
<dbReference type="PANTHER" id="PTHR18964">
    <property type="entry name" value="ROK (REPRESSOR, ORF, KINASE) FAMILY"/>
    <property type="match status" value="1"/>
</dbReference>
<protein>
    <submittedName>
        <fullName evidence="2">ROK family protein</fullName>
    </submittedName>
</protein>
<dbReference type="Gene3D" id="3.30.420.40">
    <property type="match status" value="2"/>
</dbReference>
<keyword evidence="3" id="KW-1185">Reference proteome</keyword>
<accession>A0A418XHJ5</accession>
<sequence length="296" mass="30904">MNRSLRFGIDLGGTKIEIVALENNQPVHRRRLPTPQGDYAATLAAIAALVAQAEHELGASGSVGVGIPGIRSPDHGRIKNANSICLIDQDLRGDLERLLQRPVRLANDADCFALSEASDGAGAGAATVFGAILGTGVGGGVVINGRLLSGPNAIAGEWGHNPLPWRSPADGPARRCYCGLEDCIETFLSGPGWAARSGMALDAGALALAAARADSAAQQALERYCDQLARGLSSVINLIDPHVIVLGGGLSNIGALYEQVPRLLPRYVFSDRVNTRLLPAQHGDSSGVRGAAWLWD</sequence>
<dbReference type="InterPro" id="IPR043129">
    <property type="entry name" value="ATPase_NBD"/>
</dbReference>
<proteinExistence type="predicted"/>
<dbReference type="SUPFAM" id="SSF53067">
    <property type="entry name" value="Actin-like ATPase domain"/>
    <property type="match status" value="1"/>
</dbReference>
<dbReference type="OrthoDB" id="9810372at2"/>
<dbReference type="InterPro" id="IPR000600">
    <property type="entry name" value="ROK"/>
</dbReference>